<feature type="DNA-binding region" description="H-T-H motif" evidence="4">
    <location>
        <begin position="236"/>
        <end position="255"/>
    </location>
</feature>
<dbReference type="GO" id="GO:0003700">
    <property type="term" value="F:DNA-binding transcription factor activity"/>
    <property type="evidence" value="ECO:0007669"/>
    <property type="project" value="TreeGrafter"/>
</dbReference>
<evidence type="ECO:0000313" key="6">
    <source>
        <dbReference type="EMBL" id="NNH75220.1"/>
    </source>
</evidence>
<dbReference type="PROSITE" id="PS50977">
    <property type="entry name" value="HTH_TETR_2"/>
    <property type="match status" value="2"/>
</dbReference>
<keyword evidence="2 4" id="KW-0238">DNA-binding</keyword>
<sequence length="397" mass="42807">MVSAPNQPVVIGPARGTRPANRRQLIVAAAADLFYRKGYTTVGMGEVADAVAIGPSALYRHFRGKQDLLVTVVGDALHTIDSALAAATADSIGASVAAAALEHRAVGVLWRRESRHLSAGNLFALREVTHRVVDRVTELVRVRRPELGATEADLLARCVLAIGDSVSFHSQSLPEPEFRTLLGELIDATIDAPVSLPDNLSADTAKSGIATTGSRREKILTEATKLFAHKGFAGVSMDDIGAEVGISGPSVYNHFPTKADILIAAVYRGDEWLRMDMTRAFAQATDARDGLDRLLRSYSAFVFENPHLVQILLSEAVHLPETERHRARASQRAYIGEWVNLARQVHPAWGPVGTRIRVQAAQTVLNEIALAARLRTRAGVPDAVRVIGTHLLAISEA</sequence>
<dbReference type="PANTHER" id="PTHR30055:SF237">
    <property type="entry name" value="TRANSCRIPTIONAL REPRESSOR MCE3R"/>
    <property type="match status" value="1"/>
</dbReference>
<dbReference type="PANTHER" id="PTHR30055">
    <property type="entry name" value="HTH-TYPE TRANSCRIPTIONAL REGULATOR RUTR"/>
    <property type="match status" value="1"/>
</dbReference>
<evidence type="ECO:0000256" key="1">
    <source>
        <dbReference type="ARBA" id="ARBA00023015"/>
    </source>
</evidence>
<organism evidence="6 7">
    <name type="scientific">Nocardia uniformis</name>
    <dbReference type="NCBI Taxonomy" id="53432"/>
    <lineage>
        <taxon>Bacteria</taxon>
        <taxon>Bacillati</taxon>
        <taxon>Actinomycetota</taxon>
        <taxon>Actinomycetes</taxon>
        <taxon>Mycobacteriales</taxon>
        <taxon>Nocardiaceae</taxon>
        <taxon>Nocardia</taxon>
    </lineage>
</organism>
<comment type="caution">
    <text evidence="6">The sequence shown here is derived from an EMBL/GenBank/DDBJ whole genome shotgun (WGS) entry which is preliminary data.</text>
</comment>
<accession>A0A849CET8</accession>
<name>A0A849CET8_9NOCA</name>
<gene>
    <name evidence="6" type="ORF">HLB23_36125</name>
</gene>
<dbReference type="Gene3D" id="1.10.10.60">
    <property type="entry name" value="Homeodomain-like"/>
    <property type="match status" value="2"/>
</dbReference>
<dbReference type="InterPro" id="IPR001647">
    <property type="entry name" value="HTH_TetR"/>
</dbReference>
<feature type="DNA-binding region" description="H-T-H motif" evidence="4">
    <location>
        <begin position="43"/>
        <end position="62"/>
    </location>
</feature>
<evidence type="ECO:0000259" key="5">
    <source>
        <dbReference type="PROSITE" id="PS50977"/>
    </source>
</evidence>
<keyword evidence="7" id="KW-1185">Reference proteome</keyword>
<evidence type="ECO:0000256" key="4">
    <source>
        <dbReference type="PROSITE-ProRule" id="PRU00335"/>
    </source>
</evidence>
<dbReference type="SUPFAM" id="SSF46689">
    <property type="entry name" value="Homeodomain-like"/>
    <property type="match status" value="2"/>
</dbReference>
<dbReference type="InterPro" id="IPR009057">
    <property type="entry name" value="Homeodomain-like_sf"/>
</dbReference>
<dbReference type="Pfam" id="PF00440">
    <property type="entry name" value="TetR_N"/>
    <property type="match status" value="2"/>
</dbReference>
<protein>
    <submittedName>
        <fullName evidence="6">TetR/AcrR family transcriptional regulator</fullName>
    </submittedName>
</protein>
<keyword evidence="3" id="KW-0804">Transcription</keyword>
<dbReference type="AlphaFoldDB" id="A0A849CET8"/>
<dbReference type="GO" id="GO:0045892">
    <property type="term" value="P:negative regulation of DNA-templated transcription"/>
    <property type="evidence" value="ECO:0007669"/>
    <property type="project" value="UniProtKB-ARBA"/>
</dbReference>
<feature type="domain" description="HTH tetR-type" evidence="5">
    <location>
        <begin position="213"/>
        <end position="273"/>
    </location>
</feature>
<dbReference type="GO" id="GO:0000976">
    <property type="term" value="F:transcription cis-regulatory region binding"/>
    <property type="evidence" value="ECO:0007669"/>
    <property type="project" value="TreeGrafter"/>
</dbReference>
<reference evidence="6 7" key="1">
    <citation type="submission" date="2020-05" db="EMBL/GenBank/DDBJ databases">
        <title>MicrobeNet Type strains.</title>
        <authorList>
            <person name="Nicholson A.C."/>
        </authorList>
    </citation>
    <scope>NUCLEOTIDE SEQUENCE [LARGE SCALE GENOMIC DNA]</scope>
    <source>
        <strain evidence="6 7">JCM 3224</strain>
    </source>
</reference>
<dbReference type="RefSeq" id="WP_067527174.1">
    <property type="nucleotide sequence ID" value="NZ_JABELX010000019.1"/>
</dbReference>
<dbReference type="EMBL" id="JABELX010000019">
    <property type="protein sequence ID" value="NNH75220.1"/>
    <property type="molecule type" value="Genomic_DNA"/>
</dbReference>
<dbReference type="InterPro" id="IPR023772">
    <property type="entry name" value="DNA-bd_HTH_TetR-type_CS"/>
</dbReference>
<evidence type="ECO:0000256" key="3">
    <source>
        <dbReference type="ARBA" id="ARBA00023163"/>
    </source>
</evidence>
<keyword evidence="1" id="KW-0805">Transcription regulation</keyword>
<dbReference type="InterPro" id="IPR050109">
    <property type="entry name" value="HTH-type_TetR-like_transc_reg"/>
</dbReference>
<feature type="domain" description="HTH tetR-type" evidence="5">
    <location>
        <begin position="20"/>
        <end position="80"/>
    </location>
</feature>
<dbReference type="Proteomes" id="UP000586827">
    <property type="component" value="Unassembled WGS sequence"/>
</dbReference>
<proteinExistence type="predicted"/>
<dbReference type="FunFam" id="1.10.10.60:FF:000141">
    <property type="entry name" value="TetR family transcriptional regulator"/>
    <property type="match status" value="1"/>
</dbReference>
<dbReference type="Gene3D" id="1.10.357.10">
    <property type="entry name" value="Tetracycline Repressor, domain 2"/>
    <property type="match status" value="2"/>
</dbReference>
<evidence type="ECO:0000313" key="7">
    <source>
        <dbReference type="Proteomes" id="UP000586827"/>
    </source>
</evidence>
<dbReference type="PRINTS" id="PR00455">
    <property type="entry name" value="HTHTETR"/>
</dbReference>
<evidence type="ECO:0000256" key="2">
    <source>
        <dbReference type="ARBA" id="ARBA00023125"/>
    </source>
</evidence>
<dbReference type="PROSITE" id="PS01081">
    <property type="entry name" value="HTH_TETR_1"/>
    <property type="match status" value="1"/>
</dbReference>